<dbReference type="EMBL" id="PFBU01000060">
    <property type="protein sequence ID" value="PIR78149.1"/>
    <property type="molecule type" value="Genomic_DNA"/>
</dbReference>
<feature type="domain" description="Primosomal protein N' 3' DNA-binding" evidence="4">
    <location>
        <begin position="14"/>
        <end position="101"/>
    </location>
</feature>
<evidence type="ECO:0000256" key="2">
    <source>
        <dbReference type="ARBA" id="ARBA00022840"/>
    </source>
</evidence>
<dbReference type="InterPro" id="IPR042115">
    <property type="entry name" value="PriA_3primeBD_sf"/>
</dbReference>
<dbReference type="GO" id="GO:0006302">
    <property type="term" value="P:double-strand break repair"/>
    <property type="evidence" value="ECO:0007669"/>
    <property type="project" value="TreeGrafter"/>
</dbReference>
<keyword evidence="1" id="KW-0547">Nucleotide-binding</keyword>
<dbReference type="GO" id="GO:0006310">
    <property type="term" value="P:DNA recombination"/>
    <property type="evidence" value="ECO:0007669"/>
    <property type="project" value="TreeGrafter"/>
</dbReference>
<sequence length="627" mass="73701">MILKIIPLTRLPRAFSTFDYLTNEELETSVEIGQLVKIPFRNKEIFGVIFAIEKNTKNEKLKNLIDIVNKTPIFNPKQLQLYTQLAEIYLVSPSVFLKMALLPLQKRKLTKMLLKKEKLNNKKEKPTQEYYFYTSQDEHQKLYKNLKNTTLIIVPEVWQIEETKKYLPTNLQIKIVTWYAELSNKEKFENWLQIKNNEKNIIIGTRNALFLPFNNLDQIIIDYEHDENLKSWDSAPKFHSKDIVKFLQKLYSCDLTFASFSPSFEKYYEINKGNVKLNKKLNKDKLLFKRKKTDEKSLAIVVNFANTNFVQNKNIFSLDLEDELKNSEEDIFIYLNRKGYATSTICQNCNFVESDPLTGLPLIYKKEQNILYSAYSNFTKPASSTCSKCHSVLTRMYGYGTELVESELKKLLNTKTTHNIINIDKDTDLRQLDEKKQNIIIGTIAAFKSIDWKKTGLIIFLDIDRQLAIPEYLAVENIWHNIQEIEYYRKKDSKFYIQSNKTEHVVFKSLGEKDRIYRTDLGSRQSLGLFPYKYVVKYYYGADNEGQSKFQIEQTTKNFGSVLTKISKNVTILGPYEMQPKYFRRRYWYSFALKIADKNPFLIIRQINQQIPGNYKIDPNPISLLSP</sequence>
<gene>
    <name evidence="5" type="ORF">COU28_03090</name>
</gene>
<dbReference type="Gene3D" id="3.40.50.300">
    <property type="entry name" value="P-loop containing nucleotide triphosphate hydrolases"/>
    <property type="match status" value="1"/>
</dbReference>
<evidence type="ECO:0000313" key="5">
    <source>
        <dbReference type="EMBL" id="PIR78149.1"/>
    </source>
</evidence>
<dbReference type="PANTHER" id="PTHR30580">
    <property type="entry name" value="PRIMOSOMAL PROTEIN N"/>
    <property type="match status" value="1"/>
</dbReference>
<evidence type="ECO:0000256" key="3">
    <source>
        <dbReference type="ARBA" id="ARBA00023125"/>
    </source>
</evidence>
<dbReference type="PANTHER" id="PTHR30580:SF0">
    <property type="entry name" value="PRIMOSOMAL PROTEIN N"/>
    <property type="match status" value="1"/>
</dbReference>
<dbReference type="InterPro" id="IPR041222">
    <property type="entry name" value="PriA_3primeBD"/>
</dbReference>
<proteinExistence type="predicted"/>
<protein>
    <recommendedName>
        <fullName evidence="4">Primosomal protein N' 3' DNA-binding domain-containing protein</fullName>
    </recommendedName>
</protein>
<dbReference type="AlphaFoldDB" id="A0A2H0TY49"/>
<keyword evidence="3" id="KW-0238">DNA-binding</keyword>
<keyword evidence="2" id="KW-0067">ATP-binding</keyword>
<dbReference type="Pfam" id="PF17764">
    <property type="entry name" value="PriA_3primeBD"/>
    <property type="match status" value="1"/>
</dbReference>
<name>A0A2H0TY49_9BACT</name>
<evidence type="ECO:0000313" key="6">
    <source>
        <dbReference type="Proteomes" id="UP000230852"/>
    </source>
</evidence>
<dbReference type="GO" id="GO:0005524">
    <property type="term" value="F:ATP binding"/>
    <property type="evidence" value="ECO:0007669"/>
    <property type="project" value="UniProtKB-KW"/>
</dbReference>
<dbReference type="InterPro" id="IPR027417">
    <property type="entry name" value="P-loop_NTPase"/>
</dbReference>
<dbReference type="SUPFAM" id="SSF52540">
    <property type="entry name" value="P-loop containing nucleoside triphosphate hydrolases"/>
    <property type="match status" value="1"/>
</dbReference>
<dbReference type="GO" id="GO:0043138">
    <property type="term" value="F:3'-5' DNA helicase activity"/>
    <property type="evidence" value="ECO:0007669"/>
    <property type="project" value="TreeGrafter"/>
</dbReference>
<dbReference type="GO" id="GO:0003677">
    <property type="term" value="F:DNA binding"/>
    <property type="evidence" value="ECO:0007669"/>
    <property type="project" value="UniProtKB-KW"/>
</dbReference>
<evidence type="ECO:0000259" key="4">
    <source>
        <dbReference type="Pfam" id="PF17764"/>
    </source>
</evidence>
<reference evidence="6" key="1">
    <citation type="submission" date="2017-09" db="EMBL/GenBank/DDBJ databases">
        <title>Depth-based differentiation of microbial function through sediment-hosted aquifers and enrichment of novel symbionts in the deep terrestrial subsurface.</title>
        <authorList>
            <person name="Probst A.J."/>
            <person name="Ladd B."/>
            <person name="Jarett J.K."/>
            <person name="Geller-Mcgrath D.E."/>
            <person name="Sieber C.M.K."/>
            <person name="Emerson J.B."/>
            <person name="Anantharaman K."/>
            <person name="Thomas B.C."/>
            <person name="Malmstrom R."/>
            <person name="Stieglmeier M."/>
            <person name="Klingl A."/>
            <person name="Woyke T."/>
            <person name="Ryan C.M."/>
            <person name="Banfield J.F."/>
        </authorList>
    </citation>
    <scope>NUCLEOTIDE SEQUENCE [LARGE SCALE GENOMIC DNA]</scope>
</reference>
<dbReference type="GO" id="GO:0006270">
    <property type="term" value="P:DNA replication initiation"/>
    <property type="evidence" value="ECO:0007669"/>
    <property type="project" value="TreeGrafter"/>
</dbReference>
<dbReference type="Proteomes" id="UP000230852">
    <property type="component" value="Unassembled WGS sequence"/>
</dbReference>
<dbReference type="Gene3D" id="3.40.1440.60">
    <property type="entry name" value="PriA, 3(prime) DNA-binding domain"/>
    <property type="match status" value="1"/>
</dbReference>
<organism evidence="5 6">
    <name type="scientific">Candidatus Magasanikbacteria bacterium CG10_big_fil_rev_8_21_14_0_10_36_16</name>
    <dbReference type="NCBI Taxonomy" id="1974645"/>
    <lineage>
        <taxon>Bacteria</taxon>
        <taxon>Candidatus Magasanikiibacteriota</taxon>
    </lineage>
</organism>
<evidence type="ECO:0000256" key="1">
    <source>
        <dbReference type="ARBA" id="ARBA00022741"/>
    </source>
</evidence>
<comment type="caution">
    <text evidence="5">The sequence shown here is derived from an EMBL/GenBank/DDBJ whole genome shotgun (WGS) entry which is preliminary data.</text>
</comment>
<accession>A0A2H0TY49</accession>